<dbReference type="InterPro" id="IPR011704">
    <property type="entry name" value="ATPase_dyneun-rel_AAA"/>
</dbReference>
<accession>A0A9W7Y012</accession>
<comment type="caution">
    <text evidence="4">The sequence shown here is derived from an EMBL/GenBank/DDBJ whole genome shotgun (WGS) entry which is preliminary data.</text>
</comment>
<evidence type="ECO:0000313" key="5">
    <source>
        <dbReference type="Proteomes" id="UP001149813"/>
    </source>
</evidence>
<dbReference type="GO" id="GO:0005634">
    <property type="term" value="C:nucleus"/>
    <property type="evidence" value="ECO:0007669"/>
    <property type="project" value="TreeGrafter"/>
</dbReference>
<dbReference type="PANTHER" id="PTHR48103:SF2">
    <property type="entry name" value="MIDASIN"/>
    <property type="match status" value="1"/>
</dbReference>
<dbReference type="SMART" id="SM00382">
    <property type="entry name" value="AAA"/>
    <property type="match status" value="2"/>
</dbReference>
<evidence type="ECO:0000313" key="4">
    <source>
        <dbReference type="EMBL" id="KAJ1721519.1"/>
    </source>
</evidence>
<keyword evidence="2" id="KW-0067">ATP-binding</keyword>
<keyword evidence="1" id="KW-0547">Nucleotide-binding</keyword>
<dbReference type="InterPro" id="IPR041190">
    <property type="entry name" value="Midasin_AAA_lid_5"/>
</dbReference>
<dbReference type="InterPro" id="IPR003593">
    <property type="entry name" value="AAA+_ATPase"/>
</dbReference>
<dbReference type="Pfam" id="PF07728">
    <property type="entry name" value="AAA_5"/>
    <property type="match status" value="3"/>
</dbReference>
<evidence type="ECO:0000259" key="3">
    <source>
        <dbReference type="SMART" id="SM00382"/>
    </source>
</evidence>
<sequence>MASIDHPSERRELDSVKRGLARLELATPAADSNTEALALDDAQAVSGRAEQRSFEQSIAITDVDPLSIDLPRTIACLATQLAHEGIAVPASAAQLFAKVTQTAVTAATADAVLTDIAGLLLAEGTALDAVASQLAEDNAGAQADWADGRFTLMVGAVFRPILVELASRWTQAAAPMAAATAHAAVAYASSLLVGTAPQIGSLAMAFFEQHAPAQCLAQTAADAAARGEHRRAVALAAVGVRLLRRLPACAAQPAAWDWASAWTQLMAPATAQPAARLLATEGLAAVRGLTDAGRAQLADGAGVADALAVRVRTWLRLGARRLDAHAQRLMARLGREALAQGLWRALDAGAPHAWLPERRLSSGVASVGGVLLHAQAGAARDDGGFVVTPTVARSAHALALATSRREPVLLAGAPGAGKTALVEWAARRTGHELVTIHLSSSVDAKTLVGSYVTTQRAGDFEWRAGLLTQAVRLGRWVLVEDIDGAAADVAQTLAPLLESQRLFVPSRGEEVPAHVRFRMFATVGTQAGARAGGLLASSAWTRVHVAAPGGAEAALVVGGVHAALRGAAAEQLAAAFARVAAALGADAAAGAAAALTTRDLLAWCARLLAFGGAGDAFRAFVEAADAFAMREPDYARWRQQLRALGAALGVAAARVDQHVDQHVPAITRAAMHVRVGRARLDCPATPTSAAAAGGASRGPFAETRHARSLLERIACCVQLGAPVLLAGETGTGKTTVVQQLAALAGRPLAVFNLSQQSDASDLLGGFRPVDTAAVALRLREAFDALFARTASARKNAAFLDSVRQAHARRDWRRLARLFHAAVQMADEMLARAQAAAGTSGASKKARLAADQAGPLAAAWRDFAARVAAFDAVRGARVAFAFAEGALVAAARTGGWILLDEANLATAETLACLGGLLQPPAARSLLLAETGERVPCHPDFRLFACMNPATDVGKRDLPAGLRRAFAEFFVHPPDAAPDDLLAIVRAHLPQGAPEHAARGVIAFYAAAKRLAAEHRLVDGGGARPHYSLRTLTRALTFAREHAPAYSLRRALVDGLAMTFATQLDAASQALVLAALAEHVVPGAGGLTGALLAHVPPAPHADAVLVEGFWLRRGAELPEPAAAAEPPFVATPSVAAKLRGLARAAMCGRYPVLIQGPTSAGKTSMVAHLAHVTGHRF</sequence>
<dbReference type="EMBL" id="JANBOJ010000166">
    <property type="protein sequence ID" value="KAJ1721519.1"/>
    <property type="molecule type" value="Genomic_DNA"/>
</dbReference>
<dbReference type="Proteomes" id="UP001149813">
    <property type="component" value="Unassembled WGS sequence"/>
</dbReference>
<feature type="domain" description="AAA+ ATPase" evidence="3">
    <location>
        <begin position="719"/>
        <end position="973"/>
    </location>
</feature>
<feature type="non-terminal residue" evidence="4">
    <location>
        <position position="1175"/>
    </location>
</feature>
<dbReference type="PANTHER" id="PTHR48103">
    <property type="entry name" value="MIDASIN-RELATED"/>
    <property type="match status" value="1"/>
</dbReference>
<dbReference type="PROSITE" id="PS00675">
    <property type="entry name" value="SIGMA54_INTERACT_1"/>
    <property type="match status" value="1"/>
</dbReference>
<keyword evidence="5" id="KW-1185">Reference proteome</keyword>
<organism evidence="4 5">
    <name type="scientific">Coemansia erecta</name>
    <dbReference type="NCBI Taxonomy" id="147472"/>
    <lineage>
        <taxon>Eukaryota</taxon>
        <taxon>Fungi</taxon>
        <taxon>Fungi incertae sedis</taxon>
        <taxon>Zoopagomycota</taxon>
        <taxon>Kickxellomycotina</taxon>
        <taxon>Kickxellomycetes</taxon>
        <taxon>Kickxellales</taxon>
        <taxon>Kickxellaceae</taxon>
        <taxon>Coemansia</taxon>
    </lineage>
</organism>
<name>A0A9W7Y012_9FUNG</name>
<feature type="domain" description="AAA+ ATPase" evidence="3">
    <location>
        <begin position="404"/>
        <end position="567"/>
    </location>
</feature>
<reference evidence="4" key="1">
    <citation type="submission" date="2022-07" db="EMBL/GenBank/DDBJ databases">
        <title>Phylogenomic reconstructions and comparative analyses of Kickxellomycotina fungi.</title>
        <authorList>
            <person name="Reynolds N.K."/>
            <person name="Stajich J.E."/>
            <person name="Barry K."/>
            <person name="Grigoriev I.V."/>
            <person name="Crous P."/>
            <person name="Smith M.E."/>
        </authorList>
    </citation>
    <scope>NUCLEOTIDE SEQUENCE</scope>
    <source>
        <strain evidence="4">NBRC 32514</strain>
    </source>
</reference>
<dbReference type="InterPro" id="IPR027417">
    <property type="entry name" value="P-loop_NTPase"/>
</dbReference>
<dbReference type="FunFam" id="3.40.50.300:FF:000582">
    <property type="entry name" value="Midasin"/>
    <property type="match status" value="1"/>
</dbReference>
<dbReference type="SUPFAM" id="SSF52540">
    <property type="entry name" value="P-loop containing nucleoside triphosphate hydrolases"/>
    <property type="match status" value="2"/>
</dbReference>
<dbReference type="InterPro" id="IPR025662">
    <property type="entry name" value="Sigma_54_int_dom_ATP-bd_1"/>
</dbReference>
<dbReference type="GO" id="GO:0016887">
    <property type="term" value="F:ATP hydrolysis activity"/>
    <property type="evidence" value="ECO:0007669"/>
    <property type="project" value="InterPro"/>
</dbReference>
<proteinExistence type="predicted"/>
<dbReference type="GO" id="GO:0030687">
    <property type="term" value="C:preribosome, large subunit precursor"/>
    <property type="evidence" value="ECO:0007669"/>
    <property type="project" value="TreeGrafter"/>
</dbReference>
<dbReference type="GO" id="GO:0000055">
    <property type="term" value="P:ribosomal large subunit export from nucleus"/>
    <property type="evidence" value="ECO:0007669"/>
    <property type="project" value="TreeGrafter"/>
</dbReference>
<dbReference type="OrthoDB" id="5186at2759"/>
<dbReference type="GO" id="GO:0005524">
    <property type="term" value="F:ATP binding"/>
    <property type="evidence" value="ECO:0007669"/>
    <property type="project" value="UniProtKB-KW"/>
</dbReference>
<evidence type="ECO:0000256" key="2">
    <source>
        <dbReference type="ARBA" id="ARBA00022840"/>
    </source>
</evidence>
<dbReference type="Gene3D" id="3.40.50.300">
    <property type="entry name" value="P-loop containing nucleotide triphosphate hydrolases"/>
    <property type="match status" value="2"/>
</dbReference>
<gene>
    <name evidence="4" type="primary">MDN1_2</name>
    <name evidence="4" type="ORF">LPJ53_003979</name>
</gene>
<dbReference type="AlphaFoldDB" id="A0A9W7Y012"/>
<dbReference type="Pfam" id="PF17865">
    <property type="entry name" value="AAA_lid_5"/>
    <property type="match status" value="1"/>
</dbReference>
<protein>
    <submittedName>
        <fullName evidence="4">AAA ATPase midasin</fullName>
    </submittedName>
</protein>
<dbReference type="GO" id="GO:0000027">
    <property type="term" value="P:ribosomal large subunit assembly"/>
    <property type="evidence" value="ECO:0007669"/>
    <property type="project" value="TreeGrafter"/>
</dbReference>
<evidence type="ECO:0000256" key="1">
    <source>
        <dbReference type="ARBA" id="ARBA00022741"/>
    </source>
</evidence>